<feature type="domain" description="BHLH" evidence="7">
    <location>
        <begin position="91"/>
        <end position="146"/>
    </location>
</feature>
<dbReference type="GO" id="GO:0003677">
    <property type="term" value="F:DNA binding"/>
    <property type="evidence" value="ECO:0007669"/>
    <property type="project" value="UniProtKB-KW"/>
</dbReference>
<keyword evidence="5" id="KW-0539">Nucleus</keyword>
<dbReference type="Gene3D" id="4.10.280.10">
    <property type="entry name" value="Helix-loop-helix DNA-binding domain"/>
    <property type="match status" value="1"/>
</dbReference>
<dbReference type="PROSITE" id="PS51054">
    <property type="entry name" value="ORANGE"/>
    <property type="match status" value="1"/>
</dbReference>
<reference evidence="9 10" key="1">
    <citation type="submission" date="2024-05" db="EMBL/GenBank/DDBJ databases">
        <authorList>
            <person name="Wallberg A."/>
        </authorList>
    </citation>
    <scope>NUCLEOTIDE SEQUENCE [LARGE SCALE GENOMIC DNA]</scope>
</reference>
<dbReference type="InterPro" id="IPR036638">
    <property type="entry name" value="HLH_DNA-bd_sf"/>
</dbReference>
<feature type="region of interest" description="Disordered" evidence="6">
    <location>
        <begin position="59"/>
        <end position="94"/>
    </location>
</feature>
<keyword evidence="2" id="KW-0805">Transcription regulation</keyword>
<evidence type="ECO:0000256" key="2">
    <source>
        <dbReference type="ARBA" id="ARBA00023015"/>
    </source>
</evidence>
<accession>A0AAV2Q245</accession>
<dbReference type="Pfam" id="PF07527">
    <property type="entry name" value="Hairy_orange"/>
    <property type="match status" value="1"/>
</dbReference>
<feature type="region of interest" description="Disordered" evidence="6">
    <location>
        <begin position="660"/>
        <end position="709"/>
    </location>
</feature>
<evidence type="ECO:0000313" key="10">
    <source>
        <dbReference type="Proteomes" id="UP001497623"/>
    </source>
</evidence>
<evidence type="ECO:0000256" key="4">
    <source>
        <dbReference type="ARBA" id="ARBA00023163"/>
    </source>
</evidence>
<feature type="region of interest" description="Disordered" evidence="6">
    <location>
        <begin position="550"/>
        <end position="575"/>
    </location>
</feature>
<feature type="region of interest" description="Disordered" evidence="6">
    <location>
        <begin position="314"/>
        <end position="347"/>
    </location>
</feature>
<feature type="region of interest" description="Disordered" evidence="6">
    <location>
        <begin position="511"/>
        <end position="538"/>
    </location>
</feature>
<keyword evidence="3" id="KW-0238">DNA-binding</keyword>
<dbReference type="PANTHER" id="PTHR10985">
    <property type="entry name" value="BASIC HELIX-LOOP-HELIX TRANSCRIPTION FACTOR, HES-RELATED"/>
    <property type="match status" value="1"/>
</dbReference>
<proteinExistence type="predicted"/>
<dbReference type="Gene3D" id="6.10.250.980">
    <property type="match status" value="1"/>
</dbReference>
<dbReference type="FunFam" id="4.10.280.10:FF:000079">
    <property type="entry name" value="CLUMA_CG001539, isoform A"/>
    <property type="match status" value="1"/>
</dbReference>
<dbReference type="GO" id="GO:0046983">
    <property type="term" value="F:protein dimerization activity"/>
    <property type="evidence" value="ECO:0007669"/>
    <property type="project" value="InterPro"/>
</dbReference>
<name>A0AAV2Q245_MEGNR</name>
<keyword evidence="4" id="KW-0804">Transcription</keyword>
<dbReference type="AlphaFoldDB" id="A0AAV2Q245"/>
<feature type="compositionally biased region" description="Polar residues" evidence="6">
    <location>
        <begin position="59"/>
        <end position="71"/>
    </location>
</feature>
<dbReference type="EMBL" id="CAXKWB010002423">
    <property type="protein sequence ID" value="CAL4066959.1"/>
    <property type="molecule type" value="Genomic_DNA"/>
</dbReference>
<evidence type="ECO:0000259" key="7">
    <source>
        <dbReference type="PROSITE" id="PS50888"/>
    </source>
</evidence>
<feature type="compositionally biased region" description="Basic and acidic residues" evidence="6">
    <location>
        <begin position="660"/>
        <end position="683"/>
    </location>
</feature>
<evidence type="ECO:0000259" key="8">
    <source>
        <dbReference type="PROSITE" id="PS51054"/>
    </source>
</evidence>
<dbReference type="Pfam" id="PF00010">
    <property type="entry name" value="HLH"/>
    <property type="match status" value="1"/>
</dbReference>
<evidence type="ECO:0000256" key="3">
    <source>
        <dbReference type="ARBA" id="ARBA00023125"/>
    </source>
</evidence>
<dbReference type="InterPro" id="IPR003650">
    <property type="entry name" value="Orange_dom"/>
</dbReference>
<evidence type="ECO:0000313" key="9">
    <source>
        <dbReference type="EMBL" id="CAL4066959.1"/>
    </source>
</evidence>
<feature type="compositionally biased region" description="Basic and acidic residues" evidence="6">
    <location>
        <begin position="524"/>
        <end position="538"/>
    </location>
</feature>
<feature type="compositionally biased region" description="Gly residues" evidence="6">
    <location>
        <begin position="21"/>
        <end position="34"/>
    </location>
</feature>
<keyword evidence="10" id="KW-1185">Reference proteome</keyword>
<feature type="compositionally biased region" description="Low complexity" evidence="6">
    <location>
        <begin position="234"/>
        <end position="258"/>
    </location>
</feature>
<dbReference type="InterPro" id="IPR011598">
    <property type="entry name" value="bHLH_dom"/>
</dbReference>
<feature type="compositionally biased region" description="Basic and acidic residues" evidence="6">
    <location>
        <begin position="565"/>
        <end position="575"/>
    </location>
</feature>
<dbReference type="PROSITE" id="PS50888">
    <property type="entry name" value="BHLH"/>
    <property type="match status" value="1"/>
</dbReference>
<dbReference type="GO" id="GO:0005634">
    <property type="term" value="C:nucleus"/>
    <property type="evidence" value="ECO:0007669"/>
    <property type="project" value="UniProtKB-SubCell"/>
</dbReference>
<dbReference type="SMART" id="SM00353">
    <property type="entry name" value="HLH"/>
    <property type="match status" value="1"/>
</dbReference>
<evidence type="ECO:0000256" key="5">
    <source>
        <dbReference type="ARBA" id="ARBA00023242"/>
    </source>
</evidence>
<sequence>MSSCIMKDDIHHADGTGFGGLLMGRGGPEGGVSVGPGQPPVPGSRAAAMSALLHEHAHLSNQGRPHSPITSQHKEGGGNKRNHSPNKGTANDPLSHRIIEKRRRDRMNNCLADLSRLIPAYYTKKGRGRIEKTEIIEMAIKYMKHLKAHECQQIETCELTMEQKVPTEASQEPLRPPNQTELYHMGYQECINETMHFLNESEGLYPGDSLCVRLLNHLNKHQKDLMGGELTLSRASGASSSSSGYHANGSSTGSSSDGNGSGSAHASENKDTDITEESAYRSDDHTLPEDRDDNSNHVDASQLREILQQQSSHYLGGYDQSPDFTSGSYSQGLSSNTSSSGDDNGARLYKFKSNMKHRFTSDLETTHQIRKKRRDSESSCGNYTDYEKDCGTPTGLSCQPHNVPGKVIKRDYQNSPLLEKTPRKTIKEELIPGLHDDVPIFALNKNGSFYIPLTIDYSLIAKGMAGVIETAPVLHPVSIFVNFSVPSSSSCAVNNGPNNSPQNFKFNNHCPSKQLPNISGDGEVDTRFPEHPQDHSRDVCRDSQLLNPSYNDLKLRPGHQNLSMKDSENFDSKECDKHDNSDLCIKRLQPHIYHQSDIPCDASQKHPRESRKILEQLPLALKDLREHIPSHPSDHKLPQEPRDMRDHREQLHLQEQYDIQERHNLSQRRVSREPRQSLHEFIEKNSSSASYSRTHPNWLQHIKSTSYRE</sequence>
<gene>
    <name evidence="9" type="ORF">MNOR_LOCUS6045</name>
</gene>
<feature type="domain" description="Orange" evidence="8">
    <location>
        <begin position="183"/>
        <end position="218"/>
    </location>
</feature>
<dbReference type="SMART" id="SM00511">
    <property type="entry name" value="ORANGE"/>
    <property type="match status" value="1"/>
</dbReference>
<feature type="compositionally biased region" description="Low complexity" evidence="6">
    <location>
        <begin position="326"/>
        <end position="341"/>
    </location>
</feature>
<comment type="caution">
    <text evidence="9">The sequence shown here is derived from an EMBL/GenBank/DDBJ whole genome shotgun (WGS) entry which is preliminary data.</text>
</comment>
<feature type="compositionally biased region" description="Polar residues" evidence="6">
    <location>
        <begin position="684"/>
        <end position="709"/>
    </location>
</feature>
<feature type="region of interest" description="Disordered" evidence="6">
    <location>
        <begin position="21"/>
        <end position="46"/>
    </location>
</feature>
<dbReference type="Proteomes" id="UP001497623">
    <property type="component" value="Unassembled WGS sequence"/>
</dbReference>
<protein>
    <submittedName>
        <fullName evidence="9">Uncharacterized protein</fullName>
    </submittedName>
</protein>
<dbReference type="SUPFAM" id="SSF158457">
    <property type="entry name" value="Orange domain-like"/>
    <property type="match status" value="1"/>
</dbReference>
<feature type="compositionally biased region" description="Basic and acidic residues" evidence="6">
    <location>
        <begin position="267"/>
        <end position="296"/>
    </location>
</feature>
<evidence type="ECO:0000256" key="1">
    <source>
        <dbReference type="ARBA" id="ARBA00004123"/>
    </source>
</evidence>
<comment type="subcellular location">
    <subcellularLocation>
        <location evidence="1">Nucleus</location>
    </subcellularLocation>
</comment>
<evidence type="ECO:0000256" key="6">
    <source>
        <dbReference type="SAM" id="MobiDB-lite"/>
    </source>
</evidence>
<dbReference type="SUPFAM" id="SSF47459">
    <property type="entry name" value="HLH, helix-loop-helix DNA-binding domain"/>
    <property type="match status" value="1"/>
</dbReference>
<dbReference type="GO" id="GO:0006355">
    <property type="term" value="P:regulation of DNA-templated transcription"/>
    <property type="evidence" value="ECO:0007669"/>
    <property type="project" value="InterPro"/>
</dbReference>
<organism evidence="9 10">
    <name type="scientific">Meganyctiphanes norvegica</name>
    <name type="common">Northern krill</name>
    <name type="synonym">Thysanopoda norvegica</name>
    <dbReference type="NCBI Taxonomy" id="48144"/>
    <lineage>
        <taxon>Eukaryota</taxon>
        <taxon>Metazoa</taxon>
        <taxon>Ecdysozoa</taxon>
        <taxon>Arthropoda</taxon>
        <taxon>Crustacea</taxon>
        <taxon>Multicrustacea</taxon>
        <taxon>Malacostraca</taxon>
        <taxon>Eumalacostraca</taxon>
        <taxon>Eucarida</taxon>
        <taxon>Euphausiacea</taxon>
        <taxon>Euphausiidae</taxon>
        <taxon>Meganyctiphanes</taxon>
    </lineage>
</organism>
<feature type="region of interest" description="Disordered" evidence="6">
    <location>
        <begin position="234"/>
        <end position="296"/>
    </location>
</feature>
<dbReference type="InterPro" id="IPR050370">
    <property type="entry name" value="HES_HEY"/>
</dbReference>